<dbReference type="InterPro" id="IPR011250">
    <property type="entry name" value="OMP/PagP_B-barrel"/>
</dbReference>
<dbReference type="AlphaFoldDB" id="A0A4V4PB74"/>
<sequence length="238" mass="26172">MTGKIKIAVLGLGISLGCFAGEMGAIQKSGFYLQAMLDYNWFHYNHAYTASFFGPQNISALDASIDNQWGYGFGLGYRFNDYVRTAITVQARPDVNFAVTDDAPETATGHFDNYTYMLNGYLSSPNFSVMNFNPYIMAGVGVAHNKTTNIYWPAAAQTEFADKATKFAWQFGIGSLYALSDSLLIDINYNFISIGEVRNSGQYNAIAANNTPASGAPTKFTNVYSNQAEIGIHYQFNT</sequence>
<reference evidence="3" key="2">
    <citation type="submission" date="2019-09" db="EMBL/GenBank/DDBJ databases">
        <authorList>
            <consortium name="NCBI Pathogen Detection Project"/>
        </authorList>
    </citation>
    <scope>NUCLEOTIDE SEQUENCE</scope>
    <source>
        <strain evidence="3">CL18-200174</strain>
    </source>
</reference>
<dbReference type="PROSITE" id="PS51257">
    <property type="entry name" value="PROKAR_LIPOPROTEIN"/>
    <property type="match status" value="1"/>
</dbReference>
<dbReference type="EMBL" id="DACWOD010000009">
    <property type="protein sequence ID" value="HAU2397117.1"/>
    <property type="molecule type" value="Genomic_DNA"/>
</dbReference>
<organism evidence="3 4">
    <name type="scientific">Legionella pneumophila</name>
    <dbReference type="NCBI Taxonomy" id="446"/>
    <lineage>
        <taxon>Bacteria</taxon>
        <taxon>Pseudomonadati</taxon>
        <taxon>Pseudomonadota</taxon>
        <taxon>Gammaproteobacteria</taxon>
        <taxon>Legionellales</taxon>
        <taxon>Legionellaceae</taxon>
        <taxon>Legionella</taxon>
    </lineage>
</organism>
<name>A0A4V4PB74_LEGPN</name>
<accession>A0A4V4PB74</accession>
<evidence type="ECO:0000256" key="1">
    <source>
        <dbReference type="ARBA" id="ARBA00022729"/>
    </source>
</evidence>
<evidence type="ECO:0000313" key="3">
    <source>
        <dbReference type="EMBL" id="HAU2397117.1"/>
    </source>
</evidence>
<reference evidence="3" key="1">
    <citation type="journal article" date="2018" name="Genome Biol.">
        <title>SKESA: strategic k-mer extension for scrupulous assemblies.</title>
        <authorList>
            <person name="Souvorov A."/>
            <person name="Agarwala R."/>
            <person name="Lipman D.J."/>
        </authorList>
    </citation>
    <scope>NUCLEOTIDE SEQUENCE</scope>
    <source>
        <strain evidence="3">CL18-200174</strain>
    </source>
</reference>
<feature type="domain" description="Outer membrane protein beta-barrel" evidence="2">
    <location>
        <begin position="16"/>
        <end position="235"/>
    </location>
</feature>
<dbReference type="Pfam" id="PF13505">
    <property type="entry name" value="OMP_b-brl"/>
    <property type="match status" value="1"/>
</dbReference>
<gene>
    <name evidence="3" type="ORF">JBK99_12365</name>
</gene>
<dbReference type="InterPro" id="IPR027385">
    <property type="entry name" value="Beta-barrel_OMP"/>
</dbReference>
<evidence type="ECO:0000259" key="2">
    <source>
        <dbReference type="Pfam" id="PF13505"/>
    </source>
</evidence>
<keyword evidence="1" id="KW-0732">Signal</keyword>
<dbReference type="Gene3D" id="2.40.160.20">
    <property type="match status" value="1"/>
</dbReference>
<dbReference type="SUPFAM" id="SSF56925">
    <property type="entry name" value="OMPA-like"/>
    <property type="match status" value="1"/>
</dbReference>
<dbReference type="RefSeq" id="WP_072401540.1">
    <property type="nucleotide sequence ID" value="NZ_CCZA01000003.1"/>
</dbReference>
<comment type="caution">
    <text evidence="3">The sequence shown here is derived from an EMBL/GenBank/DDBJ whole genome shotgun (WGS) entry which is preliminary data.</text>
</comment>
<proteinExistence type="predicted"/>
<evidence type="ECO:0000313" key="4">
    <source>
        <dbReference type="Proteomes" id="UP000863577"/>
    </source>
</evidence>
<dbReference type="Proteomes" id="UP000863577">
    <property type="component" value="Unassembled WGS sequence"/>
</dbReference>
<protein>
    <submittedName>
        <fullName evidence="3">Porin family protein</fullName>
    </submittedName>
</protein>